<evidence type="ECO:0000259" key="6">
    <source>
        <dbReference type="Pfam" id="PF01258"/>
    </source>
</evidence>
<dbReference type="PANTHER" id="PTHR33823">
    <property type="entry name" value="RNA POLYMERASE-BINDING TRANSCRIPTION FACTOR DKSA-RELATED"/>
    <property type="match status" value="1"/>
</dbReference>
<dbReference type="Proteomes" id="UP001337723">
    <property type="component" value="Chromosome"/>
</dbReference>
<feature type="coiled-coil region" evidence="5">
    <location>
        <begin position="8"/>
        <end position="35"/>
    </location>
</feature>
<keyword evidence="5" id="KW-0175">Coiled coil</keyword>
<evidence type="ECO:0000256" key="1">
    <source>
        <dbReference type="ARBA" id="ARBA00022723"/>
    </source>
</evidence>
<name>A0AA48KJ22_9RHOB</name>
<keyword evidence="8" id="KW-0808">Transferase</keyword>
<protein>
    <submittedName>
        <fullName evidence="8">Dimethylmenaquinone methyltransferase</fullName>
    </submittedName>
</protein>
<dbReference type="GO" id="GO:0008270">
    <property type="term" value="F:zinc ion binding"/>
    <property type="evidence" value="ECO:0007669"/>
    <property type="project" value="UniProtKB-KW"/>
</dbReference>
<gene>
    <name evidence="8" type="primary">dksA_1</name>
    <name evidence="8" type="ORF">MACH21_19160</name>
</gene>
<evidence type="ECO:0000313" key="8">
    <source>
        <dbReference type="EMBL" id="BDW85739.1"/>
    </source>
</evidence>
<dbReference type="GO" id="GO:0032259">
    <property type="term" value="P:methylation"/>
    <property type="evidence" value="ECO:0007669"/>
    <property type="project" value="UniProtKB-KW"/>
</dbReference>
<feature type="domain" description="Zinc finger DksA/TraR C4-type" evidence="6">
    <location>
        <begin position="74"/>
        <end position="105"/>
    </location>
</feature>
<keyword evidence="3" id="KW-0862">Zinc</keyword>
<dbReference type="AlphaFoldDB" id="A0AA48KJ22"/>
<keyword evidence="8" id="KW-0489">Methyltransferase</keyword>
<dbReference type="RefSeq" id="WP_338271552.1">
    <property type="nucleotide sequence ID" value="NZ_AP027266.1"/>
</dbReference>
<dbReference type="InterPro" id="IPR000962">
    <property type="entry name" value="Znf_DskA_TraR"/>
</dbReference>
<organism evidence="8 9">
    <name type="scientific">Roseicyclus marinus</name>
    <dbReference type="NCBI Taxonomy" id="2161673"/>
    <lineage>
        <taxon>Bacteria</taxon>
        <taxon>Pseudomonadati</taxon>
        <taxon>Pseudomonadota</taxon>
        <taxon>Alphaproteobacteria</taxon>
        <taxon>Rhodobacterales</taxon>
        <taxon>Roseobacteraceae</taxon>
        <taxon>Roseicyclus</taxon>
    </lineage>
</organism>
<dbReference type="KEGG" id="rmai:MACH21_19160"/>
<accession>A0AA48KJ22</accession>
<dbReference type="Pfam" id="PF01258">
    <property type="entry name" value="zf-dskA_traR"/>
    <property type="match status" value="1"/>
</dbReference>
<feature type="zinc finger region" description="dksA C4-type" evidence="4">
    <location>
        <begin position="79"/>
        <end position="103"/>
    </location>
</feature>
<dbReference type="SUPFAM" id="SSF57716">
    <property type="entry name" value="Glucocorticoid receptor-like (DNA-binding domain)"/>
    <property type="match status" value="1"/>
</dbReference>
<dbReference type="PROSITE" id="PS51128">
    <property type="entry name" value="ZF_DKSA_2"/>
    <property type="match status" value="1"/>
</dbReference>
<sequence length="105" mass="11772">MTDLSRHRAQLDDQLALLLSRLRDLDAELDSHQSKDWEELAVEREGDEVLERLGQSGQAEIAQIRAALARMEAGTYGICVTCGQDISEERLDLLPSTPFCRTCAR</sequence>
<keyword evidence="9" id="KW-1185">Reference proteome</keyword>
<keyword evidence="1" id="KW-0479">Metal-binding</keyword>
<evidence type="ECO:0000256" key="2">
    <source>
        <dbReference type="ARBA" id="ARBA00022771"/>
    </source>
</evidence>
<dbReference type="InterPro" id="IPR048487">
    <property type="entry name" value="DksA-like_N"/>
</dbReference>
<feature type="domain" description="DnaK suppressor protein-like N-terminal" evidence="7">
    <location>
        <begin position="9"/>
        <end position="71"/>
    </location>
</feature>
<evidence type="ECO:0000256" key="4">
    <source>
        <dbReference type="PROSITE-ProRule" id="PRU00510"/>
    </source>
</evidence>
<dbReference type="PANTHER" id="PTHR33823:SF4">
    <property type="entry name" value="GENERAL STRESS PROTEIN 16O"/>
    <property type="match status" value="1"/>
</dbReference>
<evidence type="ECO:0000256" key="5">
    <source>
        <dbReference type="SAM" id="Coils"/>
    </source>
</evidence>
<evidence type="ECO:0000313" key="9">
    <source>
        <dbReference type="Proteomes" id="UP001337723"/>
    </source>
</evidence>
<dbReference type="Pfam" id="PF21173">
    <property type="entry name" value="DksA-like_N"/>
    <property type="match status" value="1"/>
</dbReference>
<keyword evidence="2" id="KW-0863">Zinc-finger</keyword>
<dbReference type="EMBL" id="AP027266">
    <property type="protein sequence ID" value="BDW85739.1"/>
    <property type="molecule type" value="Genomic_DNA"/>
</dbReference>
<dbReference type="GO" id="GO:0008168">
    <property type="term" value="F:methyltransferase activity"/>
    <property type="evidence" value="ECO:0007669"/>
    <property type="project" value="UniProtKB-KW"/>
</dbReference>
<dbReference type="Gene3D" id="1.20.120.910">
    <property type="entry name" value="DksA, coiled-coil domain"/>
    <property type="match status" value="1"/>
</dbReference>
<evidence type="ECO:0000259" key="7">
    <source>
        <dbReference type="Pfam" id="PF21173"/>
    </source>
</evidence>
<reference evidence="8 9" key="1">
    <citation type="submission" date="2023-01" db="EMBL/GenBank/DDBJ databases">
        <title>Complete genome sequence of Roseicyclus marinus strain Dej080120_10.</title>
        <authorList>
            <person name="Ueki S."/>
            <person name="Maruyama F."/>
        </authorList>
    </citation>
    <scope>NUCLEOTIDE SEQUENCE [LARGE SCALE GENOMIC DNA]</scope>
    <source>
        <strain evidence="8 9">Dej080120_10</strain>
    </source>
</reference>
<proteinExistence type="predicted"/>
<evidence type="ECO:0000256" key="3">
    <source>
        <dbReference type="ARBA" id="ARBA00022833"/>
    </source>
</evidence>